<proteinExistence type="inferred from homology"/>
<dbReference type="InterPro" id="IPR029058">
    <property type="entry name" value="AB_hydrolase_fold"/>
</dbReference>
<keyword evidence="7" id="KW-1185">Reference proteome</keyword>
<organism evidence="6 7">
    <name type="scientific">Paenibacillus arenilitoris</name>
    <dbReference type="NCBI Taxonomy" id="2772299"/>
    <lineage>
        <taxon>Bacteria</taxon>
        <taxon>Bacillati</taxon>
        <taxon>Bacillota</taxon>
        <taxon>Bacilli</taxon>
        <taxon>Bacillales</taxon>
        <taxon>Paenibacillaceae</taxon>
        <taxon>Paenibacillus</taxon>
    </lineage>
</organism>
<accession>A0A927H6U1</accession>
<dbReference type="Pfam" id="PF06441">
    <property type="entry name" value="EHN"/>
    <property type="match status" value="1"/>
</dbReference>
<evidence type="ECO:0000313" key="7">
    <source>
        <dbReference type="Proteomes" id="UP000632125"/>
    </source>
</evidence>
<evidence type="ECO:0000256" key="1">
    <source>
        <dbReference type="ARBA" id="ARBA00010088"/>
    </source>
</evidence>
<keyword evidence="3 6" id="KW-0378">Hydrolase</keyword>
<feature type="domain" description="Epoxide hydrolase N-terminal" evidence="5">
    <location>
        <begin position="14"/>
        <end position="119"/>
    </location>
</feature>
<gene>
    <name evidence="6" type="ORF">IDH41_17360</name>
</gene>
<dbReference type="EMBL" id="JACXIY010000019">
    <property type="protein sequence ID" value="MBD2870350.1"/>
    <property type="molecule type" value="Genomic_DNA"/>
</dbReference>
<feature type="active site" description="Proton acceptor" evidence="4">
    <location>
        <position position="368"/>
    </location>
</feature>
<protein>
    <submittedName>
        <fullName evidence="6">Epoxide hydrolase</fullName>
    </submittedName>
</protein>
<dbReference type="PANTHER" id="PTHR21661:SF35">
    <property type="entry name" value="EPOXIDE HYDROLASE"/>
    <property type="match status" value="1"/>
</dbReference>
<feature type="active site" description="Proton donor" evidence="4">
    <location>
        <position position="315"/>
    </location>
</feature>
<dbReference type="InterPro" id="IPR000639">
    <property type="entry name" value="Epox_hydrolase-like"/>
</dbReference>
<evidence type="ECO:0000313" key="6">
    <source>
        <dbReference type="EMBL" id="MBD2870350.1"/>
    </source>
</evidence>
<reference evidence="6" key="1">
    <citation type="submission" date="2020-09" db="EMBL/GenBank/DDBJ databases">
        <title>A novel bacterium of genus Paenibacillus, isolated from South China Sea.</title>
        <authorList>
            <person name="Huang H."/>
            <person name="Mo K."/>
            <person name="Hu Y."/>
        </authorList>
    </citation>
    <scope>NUCLEOTIDE SEQUENCE</scope>
    <source>
        <strain evidence="6">IB182493</strain>
    </source>
</reference>
<dbReference type="GO" id="GO:0004301">
    <property type="term" value="F:epoxide hydrolase activity"/>
    <property type="evidence" value="ECO:0007669"/>
    <property type="project" value="TreeGrafter"/>
</dbReference>
<dbReference type="InterPro" id="IPR016292">
    <property type="entry name" value="Epoxide_hydrolase"/>
</dbReference>
<keyword evidence="2" id="KW-0058">Aromatic hydrocarbons catabolism</keyword>
<dbReference type="RefSeq" id="WP_190863202.1">
    <property type="nucleotide sequence ID" value="NZ_JACXIY010000019.1"/>
</dbReference>
<evidence type="ECO:0000256" key="4">
    <source>
        <dbReference type="PIRSR" id="PIRSR001112-1"/>
    </source>
</evidence>
<comment type="caution">
    <text evidence="6">The sequence shown here is derived from an EMBL/GenBank/DDBJ whole genome shotgun (WGS) entry which is preliminary data.</text>
</comment>
<dbReference type="Proteomes" id="UP000632125">
    <property type="component" value="Unassembled WGS sequence"/>
</dbReference>
<dbReference type="PIRSF" id="PIRSF001112">
    <property type="entry name" value="Epoxide_hydrolase"/>
    <property type="match status" value="1"/>
</dbReference>
<dbReference type="PRINTS" id="PR00412">
    <property type="entry name" value="EPOXHYDRLASE"/>
</dbReference>
<dbReference type="GO" id="GO:0097176">
    <property type="term" value="P:epoxide metabolic process"/>
    <property type="evidence" value="ECO:0007669"/>
    <property type="project" value="TreeGrafter"/>
</dbReference>
<dbReference type="PANTHER" id="PTHR21661">
    <property type="entry name" value="EPOXIDE HYDROLASE 1-RELATED"/>
    <property type="match status" value="1"/>
</dbReference>
<feature type="active site" description="Nucleophile" evidence="4">
    <location>
        <position position="188"/>
    </location>
</feature>
<dbReference type="Gene3D" id="3.40.50.1820">
    <property type="entry name" value="alpha/beta hydrolase"/>
    <property type="match status" value="1"/>
</dbReference>
<dbReference type="AlphaFoldDB" id="A0A927H6U1"/>
<evidence type="ECO:0000256" key="3">
    <source>
        <dbReference type="ARBA" id="ARBA00022801"/>
    </source>
</evidence>
<name>A0A927H6U1_9BACL</name>
<evidence type="ECO:0000256" key="2">
    <source>
        <dbReference type="ARBA" id="ARBA00022797"/>
    </source>
</evidence>
<sequence>MTNTNTQAAADTAIRPFRIDIPQADLDDLKDRLARTRWSGELPGVGWSRGVPADYLKELAEYWRSGYDWRKHEARINEYPQFTTTIDGQNIHFLHIQSPEPDATPLMLLHGWPGSFVEFMDVIGPLSNPRAHGGDPAEAFHLVIPSIPGFGFSAPLSEPGWTVGRIAGAFIQLMARLGYDRYGVQGGDTGSFVAPEMGQQAPDRIIGIHVNAMLTFPIGEEGEMDALSEEDRERYARMESFNDGYLQVQSLRPQTLAYGLHDSPAGQLAWIVEKFKELTEPEEGLPEDSVDRDRMLTNISLYWFGGTAGSSAQIYYESKHDYSAWEPKERGTVPTGVLLSLAHDVTIRRFAERDHHIVHWTEFDRGGHFFAMEQPSLLVQDVREFFRKVRA</sequence>
<comment type="similarity">
    <text evidence="1">Belongs to the peptidase S33 family.</text>
</comment>
<evidence type="ECO:0000259" key="5">
    <source>
        <dbReference type="Pfam" id="PF06441"/>
    </source>
</evidence>
<dbReference type="SUPFAM" id="SSF53474">
    <property type="entry name" value="alpha/beta-Hydrolases"/>
    <property type="match status" value="1"/>
</dbReference>
<dbReference type="InterPro" id="IPR010497">
    <property type="entry name" value="Epoxide_hydro_N"/>
</dbReference>